<dbReference type="EMBL" id="BK015176">
    <property type="protein sequence ID" value="DAD94374.1"/>
    <property type="molecule type" value="Genomic_DNA"/>
</dbReference>
<evidence type="ECO:0000313" key="1">
    <source>
        <dbReference type="EMBL" id="DAD94374.1"/>
    </source>
</evidence>
<accession>A0A8S5NI30</accession>
<organism evidence="1">
    <name type="scientific">Siphoviridae sp. cttFh17</name>
    <dbReference type="NCBI Taxonomy" id="2826491"/>
    <lineage>
        <taxon>Viruses</taxon>
        <taxon>Duplodnaviria</taxon>
        <taxon>Heunggongvirae</taxon>
        <taxon>Uroviricota</taxon>
        <taxon>Caudoviricetes</taxon>
    </lineage>
</organism>
<protein>
    <submittedName>
        <fullName evidence="1">DNA gyrase inhibitor</fullName>
    </submittedName>
</protein>
<reference evidence="1" key="1">
    <citation type="journal article" date="2021" name="Proc. Natl. Acad. Sci. U.S.A.">
        <title>A Catalog of Tens of Thousands of Viruses from Human Metagenomes Reveals Hidden Associations with Chronic Diseases.</title>
        <authorList>
            <person name="Tisza M.J."/>
            <person name="Buck C.B."/>
        </authorList>
    </citation>
    <scope>NUCLEOTIDE SEQUENCE</scope>
    <source>
        <strain evidence="1">CttFh17</strain>
    </source>
</reference>
<name>A0A8S5NI30_9CAUD</name>
<sequence length="130" mass="15113">MEWKCPICGKEYPNFGLRDFAITPKTTLFGEFKIRDKEGNIQIVHRKLHKPVCSEECKRKNENKYFVEEYKGNKIYCVDGKYMPYLECDYWHDSIEGVKNRIDHPNLIPATPKLIRSLSAVLSGDPGNIC</sequence>
<proteinExistence type="predicted"/>